<sequence>QKLAVIVLLFALFVFSKASVCRRDLSARRRDYSQTSESLRRRYNRRSHPSNKIYFGTFEEATFDDEDENDN</sequence>
<dbReference type="Proteomes" id="UP000007875">
    <property type="component" value="Unassembled WGS sequence"/>
</dbReference>
<evidence type="ECO:0000256" key="1">
    <source>
        <dbReference type="SAM" id="SignalP"/>
    </source>
</evidence>
<feature type="chain" id="PRO_5003579468" evidence="1">
    <location>
        <begin position="19"/>
        <end position="71"/>
    </location>
</feature>
<organism evidence="2 3">
    <name type="scientific">Ciona savignyi</name>
    <name type="common">Pacific transparent sea squirt</name>
    <dbReference type="NCBI Taxonomy" id="51511"/>
    <lineage>
        <taxon>Eukaryota</taxon>
        <taxon>Metazoa</taxon>
        <taxon>Chordata</taxon>
        <taxon>Tunicata</taxon>
        <taxon>Ascidiacea</taxon>
        <taxon>Phlebobranchia</taxon>
        <taxon>Cionidae</taxon>
        <taxon>Ciona</taxon>
    </lineage>
</organism>
<evidence type="ECO:0000313" key="3">
    <source>
        <dbReference type="Proteomes" id="UP000007875"/>
    </source>
</evidence>
<reference evidence="2" key="2">
    <citation type="submission" date="2025-08" db="UniProtKB">
        <authorList>
            <consortium name="Ensembl"/>
        </authorList>
    </citation>
    <scope>IDENTIFICATION</scope>
</reference>
<keyword evidence="1" id="KW-0732">Signal</keyword>
<dbReference type="Ensembl" id="ENSCSAVT00000019814.1">
    <property type="protein sequence ID" value="ENSCSAVP00000019602.1"/>
    <property type="gene ID" value="ENSCSAVG00000011488.1"/>
</dbReference>
<feature type="signal peptide" evidence="1">
    <location>
        <begin position="1"/>
        <end position="18"/>
    </location>
</feature>
<dbReference type="GeneTree" id="ENSGT00940000180985"/>
<reference evidence="2" key="3">
    <citation type="submission" date="2025-09" db="UniProtKB">
        <authorList>
            <consortium name="Ensembl"/>
        </authorList>
    </citation>
    <scope>IDENTIFICATION</scope>
</reference>
<accession>H2ZPT6</accession>
<reference evidence="3" key="1">
    <citation type="submission" date="2003-08" db="EMBL/GenBank/DDBJ databases">
        <authorList>
            <person name="Birren B."/>
            <person name="Nusbaum C."/>
            <person name="Abebe A."/>
            <person name="Abouelleil A."/>
            <person name="Adekoya E."/>
            <person name="Ait-zahra M."/>
            <person name="Allen N."/>
            <person name="Allen T."/>
            <person name="An P."/>
            <person name="Anderson M."/>
            <person name="Anderson S."/>
            <person name="Arachchi H."/>
            <person name="Armbruster J."/>
            <person name="Bachantsang P."/>
            <person name="Baldwin J."/>
            <person name="Barry A."/>
            <person name="Bayul T."/>
            <person name="Blitshsteyn B."/>
            <person name="Bloom T."/>
            <person name="Blye J."/>
            <person name="Boguslavskiy L."/>
            <person name="Borowsky M."/>
            <person name="Boukhgalter B."/>
            <person name="Brunache A."/>
            <person name="Butler J."/>
            <person name="Calixte N."/>
            <person name="Calvo S."/>
            <person name="Camarata J."/>
            <person name="Campo K."/>
            <person name="Chang J."/>
            <person name="Cheshatsang Y."/>
            <person name="Citroen M."/>
            <person name="Collymore A."/>
            <person name="Considine T."/>
            <person name="Cook A."/>
            <person name="Cooke P."/>
            <person name="Corum B."/>
            <person name="Cuomo C."/>
            <person name="David R."/>
            <person name="Dawoe T."/>
            <person name="Degray S."/>
            <person name="Dodge S."/>
            <person name="Dooley K."/>
            <person name="Dorje P."/>
            <person name="Dorjee K."/>
            <person name="Dorris L."/>
            <person name="Duffey N."/>
            <person name="Dupes A."/>
            <person name="Elkins T."/>
            <person name="Engels R."/>
            <person name="Erickson J."/>
            <person name="Farina A."/>
            <person name="Faro S."/>
            <person name="Ferreira P."/>
            <person name="Fischer H."/>
            <person name="Fitzgerald M."/>
            <person name="Foley K."/>
            <person name="Gage D."/>
            <person name="Galagan J."/>
            <person name="Gearin G."/>
            <person name="Gnerre S."/>
            <person name="Gnirke A."/>
            <person name="Goyette A."/>
            <person name="Graham J."/>
            <person name="Grandbois E."/>
            <person name="Gyaltsen K."/>
            <person name="Hafez N."/>
            <person name="Hagopian D."/>
            <person name="Hagos B."/>
            <person name="Hall J."/>
            <person name="Hatcher B."/>
            <person name="Heller A."/>
            <person name="Higgins H."/>
            <person name="Honan T."/>
            <person name="Horn A."/>
            <person name="Houde N."/>
            <person name="Hughes L."/>
            <person name="Hulme W."/>
            <person name="Husby E."/>
            <person name="Iliev I."/>
            <person name="Jaffe D."/>
            <person name="Jones C."/>
            <person name="Kamal M."/>
            <person name="Kamat A."/>
            <person name="Kamvysselis M."/>
            <person name="Karlsson E."/>
            <person name="Kells C."/>
            <person name="Kieu A."/>
            <person name="Kisner P."/>
            <person name="Kodira C."/>
            <person name="Kulbokas E."/>
            <person name="Labutti K."/>
            <person name="Lama D."/>
            <person name="Landers T."/>
            <person name="Leger J."/>
            <person name="Levine S."/>
            <person name="Lewis D."/>
            <person name="Lewis T."/>
            <person name="Lindblad-toh K."/>
            <person name="Liu X."/>
            <person name="Lokyitsang T."/>
            <person name="Lokyitsang Y."/>
            <person name="Lucien O."/>
            <person name="Lui A."/>
            <person name="Ma L.J."/>
            <person name="Mabbitt R."/>
            <person name="Macdonald J."/>
            <person name="Maclean C."/>
            <person name="Major J."/>
            <person name="Manning J."/>
            <person name="Marabella R."/>
            <person name="Maru K."/>
            <person name="Matthews C."/>
            <person name="Mauceli E."/>
            <person name="Mccarthy M."/>
            <person name="Mcdonough S."/>
            <person name="Mcghee T."/>
            <person name="Meldrim J."/>
            <person name="Meneus L."/>
            <person name="Mesirov J."/>
            <person name="Mihalev A."/>
            <person name="Mihova T."/>
            <person name="Mikkelsen T."/>
            <person name="Mlenga V."/>
            <person name="Moru K."/>
            <person name="Mozes J."/>
            <person name="Mulrain L."/>
            <person name="Munson G."/>
            <person name="Naylor J."/>
            <person name="Newes C."/>
            <person name="Nguyen C."/>
            <person name="Nguyen N."/>
            <person name="Nguyen T."/>
            <person name="Nicol R."/>
            <person name="Nielsen C."/>
            <person name="Nizzari M."/>
            <person name="Norbu C."/>
            <person name="Norbu N."/>
            <person name="O'donnell P."/>
            <person name="Okoawo O."/>
            <person name="O'leary S."/>
            <person name="Omotosho B."/>
            <person name="O'neill K."/>
            <person name="Osman S."/>
            <person name="Parker S."/>
            <person name="Perrin D."/>
            <person name="Phunkhang P."/>
            <person name="Piqani B."/>
            <person name="Purcell S."/>
            <person name="Rachupka T."/>
            <person name="Ramasamy U."/>
            <person name="Rameau R."/>
            <person name="Ray V."/>
            <person name="Raymond C."/>
            <person name="Retta R."/>
            <person name="Richardson S."/>
            <person name="Rise C."/>
            <person name="Rodriguez J."/>
            <person name="Rogers J."/>
            <person name="Rogov P."/>
            <person name="Rutman M."/>
            <person name="Schupbach R."/>
            <person name="Seaman C."/>
            <person name="Settipalli S."/>
            <person name="Sharpe T."/>
            <person name="Sheridan J."/>
            <person name="Sherpa N."/>
            <person name="Shi J."/>
            <person name="Smirnov S."/>
            <person name="Smith C."/>
            <person name="Sougnez C."/>
            <person name="Spencer B."/>
            <person name="Stalker J."/>
            <person name="Stange-thomann N."/>
            <person name="Stavropoulos S."/>
            <person name="Stetson K."/>
            <person name="Stone C."/>
            <person name="Stone S."/>
            <person name="Stubbs M."/>
            <person name="Talamas J."/>
            <person name="Tchuinga P."/>
            <person name="Tenzing P."/>
            <person name="Tesfaye S."/>
            <person name="Theodore J."/>
            <person name="Thoulutsang Y."/>
            <person name="Topham K."/>
            <person name="Towey S."/>
            <person name="Tsamla T."/>
            <person name="Tsomo N."/>
            <person name="Vallee D."/>
            <person name="Vassiliev H."/>
            <person name="Venkataraman V."/>
            <person name="Vinson J."/>
            <person name="Vo A."/>
            <person name="Wade C."/>
            <person name="Wang S."/>
            <person name="Wangchuk T."/>
            <person name="Wangdi T."/>
            <person name="Whittaker C."/>
            <person name="Wilkinson J."/>
            <person name="Wu Y."/>
            <person name="Wyman D."/>
            <person name="Yadav S."/>
            <person name="Yang S."/>
            <person name="Yang X."/>
            <person name="Yeager S."/>
            <person name="Yee E."/>
            <person name="Young G."/>
            <person name="Zainoun J."/>
            <person name="Zembeck L."/>
            <person name="Zimmer A."/>
            <person name="Zody M."/>
            <person name="Lander E."/>
        </authorList>
    </citation>
    <scope>NUCLEOTIDE SEQUENCE [LARGE SCALE GENOMIC DNA]</scope>
</reference>
<dbReference type="AlphaFoldDB" id="H2ZPT6"/>
<dbReference type="InParanoid" id="H2ZPT6"/>
<dbReference type="HOGENOM" id="CLU_2746514_0_0_1"/>
<name>H2ZPT6_CIOSA</name>
<protein>
    <submittedName>
        <fullName evidence="2">Uncharacterized protein</fullName>
    </submittedName>
</protein>
<keyword evidence="3" id="KW-1185">Reference proteome</keyword>
<proteinExistence type="predicted"/>
<evidence type="ECO:0000313" key="2">
    <source>
        <dbReference type="Ensembl" id="ENSCSAVP00000019602.1"/>
    </source>
</evidence>